<dbReference type="GO" id="GO:0003841">
    <property type="term" value="F:1-acylglycerol-3-phosphate O-acyltransferase activity"/>
    <property type="evidence" value="ECO:0007669"/>
    <property type="project" value="TreeGrafter"/>
</dbReference>
<dbReference type="SUPFAM" id="SSF69593">
    <property type="entry name" value="Glycerol-3-phosphate (1)-acyltransferase"/>
    <property type="match status" value="1"/>
</dbReference>
<evidence type="ECO:0000256" key="2">
    <source>
        <dbReference type="ARBA" id="ARBA00023315"/>
    </source>
</evidence>
<dbReference type="AlphaFoldDB" id="A0A1F5WNB4"/>
<dbReference type="SMART" id="SM00563">
    <property type="entry name" value="PlsC"/>
    <property type="match status" value="1"/>
</dbReference>
<protein>
    <recommendedName>
        <fullName evidence="4">Phospholipid/glycerol acyltransferase domain-containing protein</fullName>
    </recommendedName>
</protein>
<dbReference type="Pfam" id="PF01553">
    <property type="entry name" value="Acyltransferase"/>
    <property type="match status" value="1"/>
</dbReference>
<gene>
    <name evidence="5" type="ORF">A3F23_01380</name>
</gene>
<organism evidence="5 6">
    <name type="scientific">Candidatus Giovannonibacteria bacterium RIFCSPHIGHO2_12_FULL_43_15</name>
    <dbReference type="NCBI Taxonomy" id="1798341"/>
    <lineage>
        <taxon>Bacteria</taxon>
        <taxon>Candidatus Giovannoniibacteriota</taxon>
    </lineage>
</organism>
<reference evidence="5 6" key="1">
    <citation type="journal article" date="2016" name="Nat. Commun.">
        <title>Thousands of microbial genomes shed light on interconnected biogeochemical processes in an aquifer system.</title>
        <authorList>
            <person name="Anantharaman K."/>
            <person name="Brown C.T."/>
            <person name="Hug L.A."/>
            <person name="Sharon I."/>
            <person name="Castelle C.J."/>
            <person name="Probst A.J."/>
            <person name="Thomas B.C."/>
            <person name="Singh A."/>
            <person name="Wilkins M.J."/>
            <person name="Karaoz U."/>
            <person name="Brodie E.L."/>
            <person name="Williams K.H."/>
            <person name="Hubbard S.S."/>
            <person name="Banfield J.F."/>
        </authorList>
    </citation>
    <scope>NUCLEOTIDE SEQUENCE [LARGE SCALE GENOMIC DNA]</scope>
</reference>
<keyword evidence="3" id="KW-0472">Membrane</keyword>
<keyword evidence="1" id="KW-0808">Transferase</keyword>
<keyword evidence="3" id="KW-0812">Transmembrane</keyword>
<dbReference type="GO" id="GO:0006654">
    <property type="term" value="P:phosphatidic acid biosynthetic process"/>
    <property type="evidence" value="ECO:0007669"/>
    <property type="project" value="TreeGrafter"/>
</dbReference>
<evidence type="ECO:0000256" key="1">
    <source>
        <dbReference type="ARBA" id="ARBA00022679"/>
    </source>
</evidence>
<evidence type="ECO:0000259" key="4">
    <source>
        <dbReference type="SMART" id="SM00563"/>
    </source>
</evidence>
<keyword evidence="2" id="KW-0012">Acyltransferase</keyword>
<evidence type="ECO:0000256" key="3">
    <source>
        <dbReference type="SAM" id="Phobius"/>
    </source>
</evidence>
<dbReference type="CDD" id="cd07989">
    <property type="entry name" value="LPLAT_AGPAT-like"/>
    <property type="match status" value="1"/>
</dbReference>
<feature type="domain" description="Phospholipid/glycerol acyltransferase" evidence="4">
    <location>
        <begin position="41"/>
        <end position="167"/>
    </location>
</feature>
<evidence type="ECO:0000313" key="5">
    <source>
        <dbReference type="EMBL" id="OGF77179.1"/>
    </source>
</evidence>
<dbReference type="PANTHER" id="PTHR10434">
    <property type="entry name" value="1-ACYL-SN-GLYCEROL-3-PHOSPHATE ACYLTRANSFERASE"/>
    <property type="match status" value="1"/>
</dbReference>
<dbReference type="PANTHER" id="PTHR10434:SF11">
    <property type="entry name" value="1-ACYL-SN-GLYCEROL-3-PHOSPHATE ACYLTRANSFERASE"/>
    <property type="match status" value="1"/>
</dbReference>
<dbReference type="Proteomes" id="UP000177723">
    <property type="component" value="Unassembled WGS sequence"/>
</dbReference>
<dbReference type="EMBL" id="MFHT01000031">
    <property type="protein sequence ID" value="OGF77179.1"/>
    <property type="molecule type" value="Genomic_DNA"/>
</dbReference>
<accession>A0A1F5WNB4</accession>
<evidence type="ECO:0000313" key="6">
    <source>
        <dbReference type="Proteomes" id="UP000177723"/>
    </source>
</evidence>
<sequence length="201" mass="22816">MIFYWFIQNFLVWPLASVILRFFYTIEIRGRENLAGVKPPLIVVSNHKTLLDGFIMVVSFPWLSPVLPGRYMTEEIDFRARALRILSKLKLLRLFYFLTGGFPSKRGQGIENAIKIPAKILKNGGTVLMFPEGFLIRGDELGYFYHGTSALALASKAPILPVFIKVSSKKFTITFGKFFSLEAASMEEGTEILKKNIQDLQ</sequence>
<dbReference type="InterPro" id="IPR002123">
    <property type="entry name" value="Plipid/glycerol_acylTrfase"/>
</dbReference>
<comment type="caution">
    <text evidence="5">The sequence shown here is derived from an EMBL/GenBank/DDBJ whole genome shotgun (WGS) entry which is preliminary data.</text>
</comment>
<proteinExistence type="predicted"/>
<name>A0A1F5WNB4_9BACT</name>
<feature type="transmembrane region" description="Helical" evidence="3">
    <location>
        <begin position="6"/>
        <end position="24"/>
    </location>
</feature>
<keyword evidence="3" id="KW-1133">Transmembrane helix</keyword>